<comment type="caution">
    <text evidence="1">The sequence shown here is derived from an EMBL/GenBank/DDBJ whole genome shotgun (WGS) entry which is preliminary data.</text>
</comment>
<dbReference type="AlphaFoldDB" id="A0AAJ1WZE1"/>
<proteinExistence type="predicted"/>
<evidence type="ECO:0000313" key="1">
    <source>
        <dbReference type="EMBL" id="MDQ0546865.1"/>
    </source>
</evidence>
<accession>A0AAJ1WZE1</accession>
<evidence type="ECO:0000313" key="2">
    <source>
        <dbReference type="Proteomes" id="UP001223420"/>
    </source>
</evidence>
<dbReference type="Proteomes" id="UP001223420">
    <property type="component" value="Unassembled WGS sequence"/>
</dbReference>
<reference evidence="1" key="1">
    <citation type="submission" date="2023-07" db="EMBL/GenBank/DDBJ databases">
        <title>Genomic Encyclopedia of Type Strains, Phase IV (KMG-IV): sequencing the most valuable type-strain genomes for metagenomic binning, comparative biology and taxonomic classification.</title>
        <authorList>
            <person name="Goeker M."/>
        </authorList>
    </citation>
    <scope>NUCLEOTIDE SEQUENCE</scope>
    <source>
        <strain evidence="1">DSM 19569</strain>
    </source>
</reference>
<gene>
    <name evidence="1" type="ORF">QO001_005817</name>
</gene>
<protein>
    <submittedName>
        <fullName evidence="1">Uncharacterized protein</fullName>
    </submittedName>
</protein>
<dbReference type="EMBL" id="JAUSWL010000018">
    <property type="protein sequence ID" value="MDQ0546865.1"/>
    <property type="molecule type" value="Genomic_DNA"/>
</dbReference>
<name>A0AAJ1WZE1_9HYPH</name>
<sequence>MTSLVTSLATLLGMATVIAVGVLHHAVLHGPVVAVVNANAARSNLDDLS</sequence>
<dbReference type="RefSeq" id="WP_165486556.1">
    <property type="nucleotide sequence ID" value="NZ_JARVWR010000020.1"/>
</dbReference>
<organism evidence="1 2">
    <name type="scientific">Methylobacterium brachiatum</name>
    <dbReference type="NCBI Taxonomy" id="269660"/>
    <lineage>
        <taxon>Bacteria</taxon>
        <taxon>Pseudomonadati</taxon>
        <taxon>Pseudomonadota</taxon>
        <taxon>Alphaproteobacteria</taxon>
        <taxon>Hyphomicrobiales</taxon>
        <taxon>Methylobacteriaceae</taxon>
        <taxon>Methylobacterium</taxon>
    </lineage>
</organism>